<keyword evidence="3 6" id="KW-0479">Metal-binding</keyword>
<dbReference type="OrthoDB" id="424302at2759"/>
<gene>
    <name evidence="8" type="ORF">SS50377_11414</name>
    <name evidence="9" type="ORF">SS50377_28285</name>
</gene>
<dbReference type="InterPro" id="IPR029035">
    <property type="entry name" value="DHS-like_NAD/FAD-binding_dom"/>
</dbReference>
<feature type="binding site" evidence="6">
    <location>
        <position position="282"/>
    </location>
    <ligand>
        <name>Zn(2+)</name>
        <dbReference type="ChEBI" id="CHEBI:29105"/>
    </ligand>
</feature>
<protein>
    <submittedName>
        <fullName evidence="8">NAD-dependent histone deacetylase Sir2</fullName>
    </submittedName>
</protein>
<feature type="active site" description="Proton acceptor" evidence="6">
    <location>
        <position position="250"/>
    </location>
</feature>
<keyword evidence="2" id="KW-0808">Transferase</keyword>
<evidence type="ECO:0000256" key="3">
    <source>
        <dbReference type="ARBA" id="ARBA00022723"/>
    </source>
</evidence>
<dbReference type="SUPFAM" id="SSF52467">
    <property type="entry name" value="DHS-like NAD/FAD-binding domain"/>
    <property type="match status" value="1"/>
</dbReference>
<evidence type="ECO:0000313" key="10">
    <source>
        <dbReference type="Proteomes" id="UP000018208"/>
    </source>
</evidence>
<dbReference type="EMBL" id="KI545985">
    <property type="protein sequence ID" value="EST48465.1"/>
    <property type="molecule type" value="Genomic_DNA"/>
</dbReference>
<evidence type="ECO:0000256" key="5">
    <source>
        <dbReference type="ARBA" id="ARBA00023027"/>
    </source>
</evidence>
<dbReference type="InterPro" id="IPR003000">
    <property type="entry name" value="Sirtuin"/>
</dbReference>
<dbReference type="VEuPathDB" id="GiardiaDB:SS50377_28285"/>
<comment type="cofactor">
    <cofactor evidence="1">
        <name>Zn(2+)</name>
        <dbReference type="ChEBI" id="CHEBI:29105"/>
    </cofactor>
</comment>
<sequence>MPTSPFLLLHQAKFPISKLTLSTNLLNFYNQCKLSYRFESDKFVFDDANPLELSSEDDLISIIDPDSIQTFFTQLRNHRVSPHLILQEIGLDVPHIFSANELWIFINQLTVDLQQSRYPRLRLPQISSFDTVLRLFQTCKNIVFLVGAGISVSSGIPDFRSKNGIYANLEKYELKRPTDMFDLSFFKENPLPFFKFVPEIMPQSKYKPTLTHKFISQIFQTNKLCRIYTQNIDCLELKSGVEPQKILSAHGSFASSSCMVCKKKVGLEEVQDIMLSYEIPLCQVCCPDLKSIKITDSLVPTDVPACILKPDIVFFGEKLVDTLSDFIAKDSLKIDLLIVMGSSLKVKPIAGLIGAIPRHVPQILINRERISGAHEFDVEMIGNCDDCLLRVAKGLKMKDISGEDGEVIFQRINGQQGMYKVVRK</sequence>
<evidence type="ECO:0000313" key="8">
    <source>
        <dbReference type="EMBL" id="EST48465.1"/>
    </source>
</evidence>
<dbReference type="AlphaFoldDB" id="V6LV53"/>
<dbReference type="InterPro" id="IPR050134">
    <property type="entry name" value="NAD-dep_sirtuin_deacylases"/>
</dbReference>
<dbReference type="Gene3D" id="3.40.50.1220">
    <property type="entry name" value="TPP-binding domain"/>
    <property type="match status" value="1"/>
</dbReference>
<keyword evidence="4 6" id="KW-0862">Zinc</keyword>
<evidence type="ECO:0000256" key="1">
    <source>
        <dbReference type="ARBA" id="ARBA00001947"/>
    </source>
</evidence>
<dbReference type="Gene3D" id="3.30.1600.10">
    <property type="entry name" value="SIR2/SIRT2 'Small Domain"/>
    <property type="match status" value="1"/>
</dbReference>
<feature type="binding site" evidence="6">
    <location>
        <position position="258"/>
    </location>
    <ligand>
        <name>Zn(2+)</name>
        <dbReference type="ChEBI" id="CHEBI:29105"/>
    </ligand>
</feature>
<dbReference type="GO" id="GO:0005634">
    <property type="term" value="C:nucleus"/>
    <property type="evidence" value="ECO:0007669"/>
    <property type="project" value="TreeGrafter"/>
</dbReference>
<evidence type="ECO:0000256" key="6">
    <source>
        <dbReference type="PROSITE-ProRule" id="PRU00236"/>
    </source>
</evidence>
<proteinExistence type="predicted"/>
<dbReference type="GO" id="GO:0046872">
    <property type="term" value="F:metal ion binding"/>
    <property type="evidence" value="ECO:0007669"/>
    <property type="project" value="UniProtKB-KW"/>
</dbReference>
<evidence type="ECO:0000259" key="7">
    <source>
        <dbReference type="PROSITE" id="PS50305"/>
    </source>
</evidence>
<reference evidence="8 9" key="1">
    <citation type="journal article" date="2014" name="PLoS Genet.">
        <title>The Genome of Spironucleus salmonicida Highlights a Fish Pathogen Adapted to Fluctuating Environments.</title>
        <authorList>
            <person name="Xu F."/>
            <person name="Jerlstrom-Hultqvist J."/>
            <person name="Einarsson E."/>
            <person name="Astvaldsson A."/>
            <person name="Svard S.G."/>
            <person name="Andersson J.O."/>
        </authorList>
    </citation>
    <scope>NUCLEOTIDE SEQUENCE</scope>
    <source>
        <strain evidence="9">ATCC 50377</strain>
    </source>
</reference>
<dbReference type="PANTHER" id="PTHR11085:SF9">
    <property type="entry name" value="NAD-DEPENDENT PROTEIN DEACETYLASE SIRTUIN-1"/>
    <property type="match status" value="1"/>
</dbReference>
<dbReference type="Proteomes" id="UP000018208">
    <property type="component" value="Unassembled WGS sequence"/>
</dbReference>
<name>V6LV53_9EUKA</name>
<dbReference type="GO" id="GO:0070403">
    <property type="term" value="F:NAD+ binding"/>
    <property type="evidence" value="ECO:0007669"/>
    <property type="project" value="InterPro"/>
</dbReference>
<reference evidence="9" key="2">
    <citation type="submission" date="2020-12" db="EMBL/GenBank/DDBJ databases">
        <title>New Spironucleus salmonicida genome in near-complete chromosomes.</title>
        <authorList>
            <person name="Xu F."/>
            <person name="Kurt Z."/>
            <person name="Jimenez-Gonzalez A."/>
            <person name="Astvaldsson A."/>
            <person name="Andersson J.O."/>
            <person name="Svard S.G."/>
        </authorList>
    </citation>
    <scope>NUCLEOTIDE SEQUENCE</scope>
    <source>
        <strain evidence="9">ATCC 50377</strain>
    </source>
</reference>
<evidence type="ECO:0000256" key="4">
    <source>
        <dbReference type="ARBA" id="ARBA00022833"/>
    </source>
</evidence>
<dbReference type="InterPro" id="IPR026590">
    <property type="entry name" value="Ssirtuin_cat_dom"/>
</dbReference>
<organism evidence="8">
    <name type="scientific">Spironucleus salmonicida</name>
    <dbReference type="NCBI Taxonomy" id="348837"/>
    <lineage>
        <taxon>Eukaryota</taxon>
        <taxon>Metamonada</taxon>
        <taxon>Diplomonadida</taxon>
        <taxon>Hexamitidae</taxon>
        <taxon>Hexamitinae</taxon>
        <taxon>Spironucleus</taxon>
    </lineage>
</organism>
<keyword evidence="10" id="KW-1185">Reference proteome</keyword>
<accession>V6LV53</accession>
<dbReference type="EMBL" id="AUWU02000008">
    <property type="protein sequence ID" value="KAH0570310.1"/>
    <property type="molecule type" value="Genomic_DNA"/>
</dbReference>
<dbReference type="InterPro" id="IPR026591">
    <property type="entry name" value="Sirtuin_cat_small_dom_sf"/>
</dbReference>
<evidence type="ECO:0000256" key="2">
    <source>
        <dbReference type="ARBA" id="ARBA00022679"/>
    </source>
</evidence>
<keyword evidence="5" id="KW-0520">NAD</keyword>
<feature type="binding site" evidence="6">
    <location>
        <position position="261"/>
    </location>
    <ligand>
        <name>Zn(2+)</name>
        <dbReference type="ChEBI" id="CHEBI:29105"/>
    </ligand>
</feature>
<dbReference type="PROSITE" id="PS50305">
    <property type="entry name" value="SIRTUIN"/>
    <property type="match status" value="1"/>
</dbReference>
<dbReference type="Pfam" id="PF02146">
    <property type="entry name" value="SIR2"/>
    <property type="match status" value="1"/>
</dbReference>
<dbReference type="PANTHER" id="PTHR11085">
    <property type="entry name" value="NAD-DEPENDENT PROTEIN DEACYLASE SIRTUIN-5, MITOCHONDRIAL-RELATED"/>
    <property type="match status" value="1"/>
</dbReference>
<evidence type="ECO:0000313" key="9">
    <source>
        <dbReference type="EMBL" id="KAH0570310.1"/>
    </source>
</evidence>
<feature type="binding site" evidence="6">
    <location>
        <position position="286"/>
    </location>
    <ligand>
        <name>Zn(2+)</name>
        <dbReference type="ChEBI" id="CHEBI:29105"/>
    </ligand>
</feature>
<feature type="domain" description="Deacetylase sirtuin-type" evidence="7">
    <location>
        <begin position="122"/>
        <end position="398"/>
    </location>
</feature>
<dbReference type="GO" id="GO:0017136">
    <property type="term" value="F:histone deacetylase activity, NAD-dependent"/>
    <property type="evidence" value="ECO:0007669"/>
    <property type="project" value="TreeGrafter"/>
</dbReference>